<dbReference type="Proteomes" id="UP000245956">
    <property type="component" value="Unassembled WGS sequence"/>
</dbReference>
<reference evidence="1 2" key="1">
    <citation type="journal article" date="2016" name="Front. Microbiol.">
        <title>Genome and transcriptome sequences reveal the specific parasitism of the nematophagous Purpureocillium lilacinum 36-1.</title>
        <authorList>
            <person name="Xie J."/>
            <person name="Li S."/>
            <person name="Mo C."/>
            <person name="Xiao X."/>
            <person name="Peng D."/>
            <person name="Wang G."/>
            <person name="Xiao Y."/>
        </authorList>
    </citation>
    <scope>NUCLEOTIDE SEQUENCE [LARGE SCALE GENOMIC DNA]</scope>
    <source>
        <strain evidence="1 2">36-1</strain>
    </source>
</reference>
<proteinExistence type="predicted"/>
<sequence length="149" mass="16611">MGESCKRSSAGHWEGVGASVRVLAPSLDPQLWVDDTIPNDMKVHHAHVLASFPAPLAFNRRVLSRKLRRRQVKGENEEIAKDGQAVQRRLRNRDLKRRLWTDLLQESSDVDAVQRDEQCGARDAFNATVVLKGAATRARAAIELGPRAP</sequence>
<accession>A0A2U3ECW7</accession>
<evidence type="ECO:0000313" key="1">
    <source>
        <dbReference type="EMBL" id="PWI72355.1"/>
    </source>
</evidence>
<evidence type="ECO:0000313" key="2">
    <source>
        <dbReference type="Proteomes" id="UP000245956"/>
    </source>
</evidence>
<dbReference type="AlphaFoldDB" id="A0A2U3ECW7"/>
<dbReference type="EMBL" id="LCWV01000006">
    <property type="protein sequence ID" value="PWI72355.1"/>
    <property type="molecule type" value="Genomic_DNA"/>
</dbReference>
<protein>
    <submittedName>
        <fullName evidence="1">Uncharacterized protein</fullName>
    </submittedName>
</protein>
<name>A0A2U3ECW7_PURLI</name>
<comment type="caution">
    <text evidence="1">The sequence shown here is derived from an EMBL/GenBank/DDBJ whole genome shotgun (WGS) entry which is preliminary data.</text>
</comment>
<gene>
    <name evidence="1" type="ORF">PCL_10978</name>
</gene>
<organism evidence="1 2">
    <name type="scientific">Purpureocillium lilacinum</name>
    <name type="common">Paecilomyces lilacinus</name>
    <dbReference type="NCBI Taxonomy" id="33203"/>
    <lineage>
        <taxon>Eukaryota</taxon>
        <taxon>Fungi</taxon>
        <taxon>Dikarya</taxon>
        <taxon>Ascomycota</taxon>
        <taxon>Pezizomycotina</taxon>
        <taxon>Sordariomycetes</taxon>
        <taxon>Hypocreomycetidae</taxon>
        <taxon>Hypocreales</taxon>
        <taxon>Ophiocordycipitaceae</taxon>
        <taxon>Purpureocillium</taxon>
    </lineage>
</organism>